<sequence length="164" mass="18243">MEMQHAAMVGALRQIESIRLRLQDQYGADPDNAWSIHIEGAAGEMAAAKAIGRYWTMPVNTFKDGGDVGELQIRTRPRHYNELIVRPGDRDTDTFILVTGRSPQFRVHGYITGRQAKRRCWLHGYGGRPPAYFVPQSALRPLELPARWSADPAPGTSPAFGQAS</sequence>
<evidence type="ECO:0000313" key="2">
    <source>
        <dbReference type="Proteomes" id="UP001240236"/>
    </source>
</evidence>
<name>A0AAE3VZP7_9ACTN</name>
<reference evidence="1 2" key="1">
    <citation type="submission" date="2023-07" db="EMBL/GenBank/DDBJ databases">
        <title>Sequencing the genomes of 1000 actinobacteria strains.</title>
        <authorList>
            <person name="Klenk H.-P."/>
        </authorList>
    </citation>
    <scope>NUCLEOTIDE SEQUENCE [LARGE SCALE GENOMIC DNA]</scope>
    <source>
        <strain evidence="1 2">DSM 44709</strain>
    </source>
</reference>
<proteinExistence type="predicted"/>
<gene>
    <name evidence="1" type="ORF">J2S42_003622</name>
</gene>
<evidence type="ECO:0000313" key="1">
    <source>
        <dbReference type="EMBL" id="MDQ0366953.1"/>
    </source>
</evidence>
<keyword evidence="2" id="KW-1185">Reference proteome</keyword>
<dbReference type="RefSeq" id="WP_307240658.1">
    <property type="nucleotide sequence ID" value="NZ_JAUSUZ010000001.1"/>
</dbReference>
<protein>
    <submittedName>
        <fullName evidence="1">Uncharacterized protein</fullName>
    </submittedName>
</protein>
<accession>A0AAE3VZP7</accession>
<comment type="caution">
    <text evidence="1">The sequence shown here is derived from an EMBL/GenBank/DDBJ whole genome shotgun (WGS) entry which is preliminary data.</text>
</comment>
<dbReference type="EMBL" id="JAUSUZ010000001">
    <property type="protein sequence ID" value="MDQ0366953.1"/>
    <property type="molecule type" value="Genomic_DNA"/>
</dbReference>
<organism evidence="1 2">
    <name type="scientific">Catenuloplanes indicus</name>
    <dbReference type="NCBI Taxonomy" id="137267"/>
    <lineage>
        <taxon>Bacteria</taxon>
        <taxon>Bacillati</taxon>
        <taxon>Actinomycetota</taxon>
        <taxon>Actinomycetes</taxon>
        <taxon>Micromonosporales</taxon>
        <taxon>Micromonosporaceae</taxon>
        <taxon>Catenuloplanes</taxon>
    </lineage>
</organism>
<dbReference type="AlphaFoldDB" id="A0AAE3VZP7"/>
<dbReference type="Proteomes" id="UP001240236">
    <property type="component" value="Unassembled WGS sequence"/>
</dbReference>